<evidence type="ECO:0000313" key="1">
    <source>
        <dbReference type="EMBL" id="TCS73440.1"/>
    </source>
</evidence>
<reference evidence="1 2" key="1">
    <citation type="submission" date="2019-03" db="EMBL/GenBank/DDBJ databases">
        <title>Genomic Encyclopedia of Type Strains, Phase IV (KMG-IV): sequencing the most valuable type-strain genomes for metagenomic binning, comparative biology and taxonomic classification.</title>
        <authorList>
            <person name="Goeker M."/>
        </authorList>
    </citation>
    <scope>NUCLEOTIDE SEQUENCE [LARGE SCALE GENOMIC DNA]</scope>
    <source>
        <strain evidence="1 2">DSM 103923</strain>
    </source>
</reference>
<accession>A0A4R3JZW9</accession>
<dbReference type="EMBL" id="SLZY01000002">
    <property type="protein sequence ID" value="TCS73440.1"/>
    <property type="molecule type" value="Genomic_DNA"/>
</dbReference>
<sequence length="150" mass="17254">MPHPEQNPEFDALFDGMLYSLLSWQQLAEFWQRVDPSAGWYLYALGEDRPESPADAEHVGSFIREIDALLHKDHHEDYCGIVYADDLEHPRLIKIYDPNHLGSSCGSIGYRVLPGWVMSLMPPSDLSPSHLVPQNRRRWWQGFLDSIGVH</sequence>
<dbReference type="AlphaFoldDB" id="A0A4R3JZW9"/>
<keyword evidence="2" id="KW-1185">Reference proteome</keyword>
<dbReference type="Proteomes" id="UP000295135">
    <property type="component" value="Unassembled WGS sequence"/>
</dbReference>
<dbReference type="RefSeq" id="WP_126458807.1">
    <property type="nucleotide sequence ID" value="NZ_AP018721.1"/>
</dbReference>
<evidence type="ECO:0000313" key="2">
    <source>
        <dbReference type="Proteomes" id="UP000295135"/>
    </source>
</evidence>
<protein>
    <submittedName>
        <fullName evidence="1">Uncharacterized protein</fullName>
    </submittedName>
</protein>
<comment type="caution">
    <text evidence="1">The sequence shown here is derived from an EMBL/GenBank/DDBJ whole genome shotgun (WGS) entry which is preliminary data.</text>
</comment>
<name>A0A4R3JZW9_9PROT</name>
<organism evidence="1 2">
    <name type="scientific">Sulfuritortus calidifontis</name>
    <dbReference type="NCBI Taxonomy" id="1914471"/>
    <lineage>
        <taxon>Bacteria</taxon>
        <taxon>Pseudomonadati</taxon>
        <taxon>Pseudomonadota</taxon>
        <taxon>Betaproteobacteria</taxon>
        <taxon>Nitrosomonadales</taxon>
        <taxon>Thiobacillaceae</taxon>
        <taxon>Sulfuritortus</taxon>
    </lineage>
</organism>
<gene>
    <name evidence="1" type="ORF">EDC61_102214</name>
</gene>
<dbReference type="OrthoDB" id="9786540at2"/>
<proteinExistence type="predicted"/>